<feature type="transmembrane region" description="Helical" evidence="10">
    <location>
        <begin position="248"/>
        <end position="281"/>
    </location>
</feature>
<sequence>MNYNTLPEQGKSRMDRKKMAPPSNVKTKSAPAKKTAAFFKKPKGYLLYLLLVLSITGSIHSHPFQGLGSIAAAVLAAVAVDMIFSLRQKRKTISWDGAVITGLIIALVLSEASPLYVSAAASAAAIVSKNLLSFKRKPLFNPAAFGLLFAAIPFHSGQSWWGAMATLPVWFIPLVLIGGYLITSKVNKFPQVFSFLGIYFILLLVLSLMGTGDVTDALRPPFIQSVLFLAFFMVTDPPTSPAKYKDQVLFGGIAAVISLADYVLFGGLSFLLVGVLAANVWKAWNANKKEFSSYLQNLRQTSYSRPARRKHFP</sequence>
<evidence type="ECO:0000256" key="6">
    <source>
        <dbReference type="ARBA" id="ARBA00022967"/>
    </source>
</evidence>
<dbReference type="GO" id="GO:0055085">
    <property type="term" value="P:transmembrane transport"/>
    <property type="evidence" value="ECO:0007669"/>
    <property type="project" value="InterPro"/>
</dbReference>
<feature type="region of interest" description="Disordered" evidence="9">
    <location>
        <begin position="1"/>
        <end position="28"/>
    </location>
</feature>
<organism evidence="11 12">
    <name type="scientific">Fictibacillus enclensis</name>
    <dbReference type="NCBI Taxonomy" id="1017270"/>
    <lineage>
        <taxon>Bacteria</taxon>
        <taxon>Bacillati</taxon>
        <taxon>Bacillota</taxon>
        <taxon>Bacilli</taxon>
        <taxon>Bacillales</taxon>
        <taxon>Fictibacillaceae</taxon>
        <taxon>Fictibacillus</taxon>
    </lineage>
</organism>
<evidence type="ECO:0000256" key="1">
    <source>
        <dbReference type="ARBA" id="ARBA00022448"/>
    </source>
</evidence>
<dbReference type="GO" id="GO:0005886">
    <property type="term" value="C:plasma membrane"/>
    <property type="evidence" value="ECO:0007669"/>
    <property type="project" value="TreeGrafter"/>
</dbReference>
<evidence type="ECO:0000256" key="10">
    <source>
        <dbReference type="SAM" id="Phobius"/>
    </source>
</evidence>
<keyword evidence="8 10" id="KW-0472">Membrane</keyword>
<evidence type="ECO:0000256" key="2">
    <source>
        <dbReference type="ARBA" id="ARBA00022553"/>
    </source>
</evidence>
<accession>A0A0V8J8K0</accession>
<protein>
    <submittedName>
        <fullName evidence="11">Uncharacterized protein</fullName>
    </submittedName>
</protein>
<gene>
    <name evidence="11" type="ORF">AS030_11280</name>
</gene>
<dbReference type="Pfam" id="PF03116">
    <property type="entry name" value="NQR2_RnfD_RnfE"/>
    <property type="match status" value="2"/>
</dbReference>
<evidence type="ECO:0000256" key="9">
    <source>
        <dbReference type="SAM" id="MobiDB-lite"/>
    </source>
</evidence>
<keyword evidence="6" id="KW-1278">Translocase</keyword>
<name>A0A0V8J8K0_9BACL</name>
<dbReference type="OrthoDB" id="260854at2"/>
<dbReference type="Proteomes" id="UP000054099">
    <property type="component" value="Unassembled WGS sequence"/>
</dbReference>
<feature type="transmembrane region" description="Helical" evidence="10">
    <location>
        <begin position="44"/>
        <end position="61"/>
    </location>
</feature>
<keyword evidence="2" id="KW-0597">Phosphoprotein</keyword>
<keyword evidence="12" id="KW-1185">Reference proteome</keyword>
<comment type="caution">
    <text evidence="11">The sequence shown here is derived from an EMBL/GenBank/DDBJ whole genome shotgun (WGS) entry which is preliminary data.</text>
</comment>
<feature type="transmembrane region" description="Helical" evidence="10">
    <location>
        <begin position="193"/>
        <end position="212"/>
    </location>
</feature>
<evidence type="ECO:0000256" key="7">
    <source>
        <dbReference type="ARBA" id="ARBA00022989"/>
    </source>
</evidence>
<evidence type="ECO:0000256" key="8">
    <source>
        <dbReference type="ARBA" id="ARBA00023136"/>
    </source>
</evidence>
<feature type="transmembrane region" description="Helical" evidence="10">
    <location>
        <begin position="67"/>
        <end position="86"/>
    </location>
</feature>
<keyword evidence="1" id="KW-0813">Transport</keyword>
<dbReference type="EMBL" id="LNQN01000002">
    <property type="protein sequence ID" value="KSU83160.1"/>
    <property type="molecule type" value="Genomic_DNA"/>
</dbReference>
<dbReference type="AlphaFoldDB" id="A0A0V8J8K0"/>
<feature type="transmembrane region" description="Helical" evidence="10">
    <location>
        <begin position="161"/>
        <end position="181"/>
    </location>
</feature>
<evidence type="ECO:0000256" key="5">
    <source>
        <dbReference type="ARBA" id="ARBA00022692"/>
    </source>
</evidence>
<reference evidence="11 12" key="1">
    <citation type="journal article" date="2014" name="Antonie Van Leeuwenhoek">
        <title>Fictibacillus enclensis sp. nov., isolated from marine sediment.</title>
        <authorList>
            <person name="Dastager S.G."/>
            <person name="Mawlankar R."/>
            <person name="Srinivasan K."/>
            <person name="Tang S.K."/>
            <person name="Lee J.C."/>
            <person name="Ramana V.V."/>
            <person name="Shouche Y.S."/>
        </authorList>
    </citation>
    <scope>NUCLEOTIDE SEQUENCE [LARGE SCALE GENOMIC DNA]</scope>
    <source>
        <strain evidence="11 12">NIO-1003</strain>
    </source>
</reference>
<evidence type="ECO:0000313" key="12">
    <source>
        <dbReference type="Proteomes" id="UP000054099"/>
    </source>
</evidence>
<keyword evidence="7 10" id="KW-1133">Transmembrane helix</keyword>
<dbReference type="RefSeq" id="WP_061971957.1">
    <property type="nucleotide sequence ID" value="NZ_FMAV01000002.1"/>
</dbReference>
<keyword evidence="5 10" id="KW-0812">Transmembrane</keyword>
<evidence type="ECO:0000256" key="3">
    <source>
        <dbReference type="ARBA" id="ARBA00022630"/>
    </source>
</evidence>
<keyword evidence="4" id="KW-0288">FMN</keyword>
<dbReference type="InterPro" id="IPR004338">
    <property type="entry name" value="NqrB/RnfD"/>
</dbReference>
<dbReference type="PANTHER" id="PTHR30578">
    <property type="entry name" value="ELECTRON TRANSPORT COMPLEX PROTEIN RNFD"/>
    <property type="match status" value="1"/>
</dbReference>
<proteinExistence type="predicted"/>
<evidence type="ECO:0000256" key="4">
    <source>
        <dbReference type="ARBA" id="ARBA00022643"/>
    </source>
</evidence>
<evidence type="ECO:0000313" key="11">
    <source>
        <dbReference type="EMBL" id="KSU83160.1"/>
    </source>
</evidence>
<dbReference type="PANTHER" id="PTHR30578:SF0">
    <property type="entry name" value="ION-TRANSLOCATING OXIDOREDUCTASE COMPLEX SUBUNIT D"/>
    <property type="match status" value="1"/>
</dbReference>
<keyword evidence="3" id="KW-0285">Flavoprotein</keyword>